<comment type="caution">
    <text evidence="4">The sequence shown here is derived from an EMBL/GenBank/DDBJ whole genome shotgun (WGS) entry which is preliminary data.</text>
</comment>
<dbReference type="Proteomes" id="UP001596105">
    <property type="component" value="Unassembled WGS sequence"/>
</dbReference>
<evidence type="ECO:0000259" key="3">
    <source>
        <dbReference type="PROSITE" id="PS50075"/>
    </source>
</evidence>
<dbReference type="EMBL" id="JBHSMH010000025">
    <property type="protein sequence ID" value="MFC5469139.1"/>
    <property type="molecule type" value="Genomic_DNA"/>
</dbReference>
<dbReference type="RefSeq" id="WP_209748838.1">
    <property type="nucleotide sequence ID" value="NZ_JBHSMH010000025.1"/>
</dbReference>
<proteinExistence type="predicted"/>
<evidence type="ECO:0000313" key="5">
    <source>
        <dbReference type="Proteomes" id="UP001596105"/>
    </source>
</evidence>
<protein>
    <submittedName>
        <fullName evidence="4">Acyl carrier protein</fullName>
    </submittedName>
</protein>
<dbReference type="SUPFAM" id="SSF47336">
    <property type="entry name" value="ACP-like"/>
    <property type="match status" value="1"/>
</dbReference>
<organism evidence="4 5">
    <name type="scientific">Cohnella suwonensis</name>
    <dbReference type="NCBI Taxonomy" id="696072"/>
    <lineage>
        <taxon>Bacteria</taxon>
        <taxon>Bacillati</taxon>
        <taxon>Bacillota</taxon>
        <taxon>Bacilli</taxon>
        <taxon>Bacillales</taxon>
        <taxon>Paenibacillaceae</taxon>
        <taxon>Cohnella</taxon>
    </lineage>
</organism>
<sequence>MTYETDQSRLEQTVIEIMGQLVKRNPGEIGLDDSLLNDLQLDSLHVLELLTLLEQRFDFETDAEDLQPSVFRTVNSVVHFVQCRISS</sequence>
<keyword evidence="2" id="KW-0597">Phosphoprotein</keyword>
<dbReference type="InterPro" id="IPR006162">
    <property type="entry name" value="Ppantetheine_attach_site"/>
</dbReference>
<accession>A0ABW0LTA9</accession>
<evidence type="ECO:0000256" key="1">
    <source>
        <dbReference type="ARBA" id="ARBA00022450"/>
    </source>
</evidence>
<evidence type="ECO:0000256" key="2">
    <source>
        <dbReference type="ARBA" id="ARBA00022553"/>
    </source>
</evidence>
<dbReference type="Gene3D" id="1.10.1200.10">
    <property type="entry name" value="ACP-like"/>
    <property type="match status" value="1"/>
</dbReference>
<dbReference type="Pfam" id="PF00550">
    <property type="entry name" value="PP-binding"/>
    <property type="match status" value="1"/>
</dbReference>
<dbReference type="InterPro" id="IPR036736">
    <property type="entry name" value="ACP-like_sf"/>
</dbReference>
<feature type="domain" description="Carrier" evidence="3">
    <location>
        <begin position="5"/>
        <end position="85"/>
    </location>
</feature>
<keyword evidence="1" id="KW-0596">Phosphopantetheine</keyword>
<dbReference type="PROSITE" id="PS50075">
    <property type="entry name" value="CARRIER"/>
    <property type="match status" value="1"/>
</dbReference>
<evidence type="ECO:0000313" key="4">
    <source>
        <dbReference type="EMBL" id="MFC5469139.1"/>
    </source>
</evidence>
<reference evidence="5" key="1">
    <citation type="journal article" date="2019" name="Int. J. Syst. Evol. Microbiol.">
        <title>The Global Catalogue of Microorganisms (GCM) 10K type strain sequencing project: providing services to taxonomists for standard genome sequencing and annotation.</title>
        <authorList>
            <consortium name="The Broad Institute Genomics Platform"/>
            <consortium name="The Broad Institute Genome Sequencing Center for Infectious Disease"/>
            <person name="Wu L."/>
            <person name="Ma J."/>
        </authorList>
    </citation>
    <scope>NUCLEOTIDE SEQUENCE [LARGE SCALE GENOMIC DNA]</scope>
    <source>
        <strain evidence="5">CCUG 57113</strain>
    </source>
</reference>
<keyword evidence="5" id="KW-1185">Reference proteome</keyword>
<dbReference type="InterPro" id="IPR009081">
    <property type="entry name" value="PP-bd_ACP"/>
</dbReference>
<gene>
    <name evidence="4" type="ORF">ACFPPD_10440</name>
</gene>
<dbReference type="PROSITE" id="PS00012">
    <property type="entry name" value="PHOSPHOPANTETHEINE"/>
    <property type="match status" value="1"/>
</dbReference>
<name>A0ABW0LTA9_9BACL</name>